<dbReference type="EMBL" id="CSAD01000431">
    <property type="protein sequence ID" value="COV97451.1"/>
    <property type="molecule type" value="Genomic_DNA"/>
</dbReference>
<dbReference type="Proteomes" id="UP000045842">
    <property type="component" value="Unassembled WGS sequence"/>
</dbReference>
<evidence type="ECO:0000313" key="3">
    <source>
        <dbReference type="EMBL" id="CNV82156.1"/>
    </source>
</evidence>
<dbReference type="Proteomes" id="UP000039217">
    <property type="component" value="Unassembled WGS sequence"/>
</dbReference>
<organism evidence="4 8">
    <name type="scientific">Mycobacterium tuberculosis</name>
    <dbReference type="NCBI Taxonomy" id="1773"/>
    <lineage>
        <taxon>Bacteria</taxon>
        <taxon>Bacillati</taxon>
        <taxon>Actinomycetota</taxon>
        <taxon>Actinomycetes</taxon>
        <taxon>Mycobacteriales</taxon>
        <taxon>Mycobacteriaceae</taxon>
        <taxon>Mycobacterium</taxon>
        <taxon>Mycobacterium tuberculosis complex</taxon>
    </lineage>
</organism>
<name>A0A655IJP9_MYCTX</name>
<reference evidence="5" key="2">
    <citation type="submission" date="2015-03" db="EMBL/GenBank/DDBJ databases">
        <authorList>
            <consortium name="Pathogen Informatics"/>
            <person name="Murphy D."/>
        </authorList>
    </citation>
    <scope>NUCLEOTIDE SEQUENCE</scope>
    <source>
        <strain evidence="5">N09902308</strain>
    </source>
</reference>
<dbReference type="EMBL" id="CSBK01001307">
    <property type="protein sequence ID" value="COY52848.1"/>
    <property type="molecule type" value="Genomic_DNA"/>
</dbReference>
<dbReference type="AlphaFoldDB" id="A0A655IJP9"/>
<evidence type="ECO:0000313" key="2">
    <source>
        <dbReference type="EMBL" id="CFE63606.1"/>
    </source>
</evidence>
<dbReference type="EMBL" id="CQQC01001295">
    <property type="protein sequence ID" value="CNV82156.1"/>
    <property type="molecule type" value="Genomic_DNA"/>
</dbReference>
<dbReference type="Proteomes" id="UP000039021">
    <property type="component" value="Unassembled WGS sequence"/>
</dbReference>
<feature type="compositionally biased region" description="Basic and acidic residues" evidence="1">
    <location>
        <begin position="40"/>
        <end position="49"/>
    </location>
</feature>
<dbReference type="EMBL" id="CFOH01000624">
    <property type="protein sequence ID" value="CFE63606.1"/>
    <property type="molecule type" value="Genomic_DNA"/>
</dbReference>
<evidence type="ECO:0000313" key="9">
    <source>
        <dbReference type="Proteomes" id="UP000046947"/>
    </source>
</evidence>
<evidence type="ECO:0000256" key="1">
    <source>
        <dbReference type="SAM" id="MobiDB-lite"/>
    </source>
</evidence>
<gene>
    <name evidence="3" type="ORF">ERS007661_03133</name>
    <name evidence="4" type="ORF">ERS007679_02821</name>
    <name evidence="2" type="ORF">ERS007688_03133</name>
    <name evidence="5" type="ORF">ERS007739_02750</name>
</gene>
<sequence>MHLRALLSDRHGEHGMRKIIVKKAARQCFRACWCSPLAHSDSDHTRGEQQHVATLDRSGARFIGTPHTGEPRVMSIDEVGQRRFAHPCP</sequence>
<evidence type="ECO:0000313" key="8">
    <source>
        <dbReference type="Proteomes" id="UP000045842"/>
    </source>
</evidence>
<evidence type="ECO:0000313" key="5">
    <source>
        <dbReference type="EMBL" id="COY52848.1"/>
    </source>
</evidence>
<evidence type="ECO:0000313" key="7">
    <source>
        <dbReference type="Proteomes" id="UP000039217"/>
    </source>
</evidence>
<accession>A0A655IJP9</accession>
<feature type="region of interest" description="Disordered" evidence="1">
    <location>
        <begin position="40"/>
        <end position="72"/>
    </location>
</feature>
<protein>
    <submittedName>
        <fullName evidence="4">Uncharacterized protein</fullName>
    </submittedName>
</protein>
<reference evidence="6 7" key="1">
    <citation type="submission" date="2015-03" db="EMBL/GenBank/DDBJ databases">
        <authorList>
            <consortium name="Pathogen Informatics"/>
        </authorList>
    </citation>
    <scope>NUCLEOTIDE SEQUENCE [LARGE SCALE GENOMIC DNA]</scope>
    <source>
        <strain evidence="3 7">D00501624</strain>
        <strain evidence="4 8">G09801536</strain>
        <strain evidence="2 9">H09601792</strain>
        <strain evidence="6">N09902308</strain>
    </source>
</reference>
<dbReference type="Proteomes" id="UP000046947">
    <property type="component" value="Unassembled WGS sequence"/>
</dbReference>
<evidence type="ECO:0000313" key="4">
    <source>
        <dbReference type="EMBL" id="COV97451.1"/>
    </source>
</evidence>
<proteinExistence type="predicted"/>
<evidence type="ECO:0000313" key="6">
    <source>
        <dbReference type="Proteomes" id="UP000039021"/>
    </source>
</evidence>